<dbReference type="PANTHER" id="PTHR43316:SF3">
    <property type="entry name" value="HALOACID DEHALOGENASE, TYPE II (AFU_ORTHOLOGUE AFUA_2G07750)-RELATED"/>
    <property type="match status" value="1"/>
</dbReference>
<keyword evidence="1" id="KW-0378">Hydrolase</keyword>
<keyword evidence="3" id="KW-1185">Reference proteome</keyword>
<dbReference type="RefSeq" id="WP_259661353.1">
    <property type="nucleotide sequence ID" value="NZ_JAHXRI010000007.1"/>
</dbReference>
<sequence>MSALTSSVKAMVFDTFGSVVDWRGSITRDLTRWGAENGYSCDWTALAVKWRSLYQPSMEKVRSGQREWTILDVLHRESLEQLLPEFGLEKMTEAQRQHVNKVWHRLDGWPDAVAGLTRLKSKYIIAPLSNGNVSLLTDIAKYTGLPWDLNLSTEVFRCYKPQPQSYLGVANILQLDPSEVMMCAAHNDDLAAARKVGLKTAFWPRPTEHGPEQKTNLSASENWDIVAKDIRDLATQMGV</sequence>
<organism evidence="2 3">
    <name type="scientific">Zwartia hollandica</name>
    <dbReference type="NCBI Taxonomy" id="324606"/>
    <lineage>
        <taxon>Bacteria</taxon>
        <taxon>Pseudomonadati</taxon>
        <taxon>Pseudomonadota</taxon>
        <taxon>Betaproteobacteria</taxon>
        <taxon>Burkholderiales</taxon>
        <taxon>Alcaligenaceae</taxon>
        <taxon>Zwartia</taxon>
    </lineage>
</organism>
<dbReference type="InterPro" id="IPR036412">
    <property type="entry name" value="HAD-like_sf"/>
</dbReference>
<dbReference type="AlphaFoldDB" id="A0A953N8T6"/>
<dbReference type="InterPro" id="IPR006328">
    <property type="entry name" value="2-HAD"/>
</dbReference>
<dbReference type="CDD" id="cd02588">
    <property type="entry name" value="HAD_L2-DEX"/>
    <property type="match status" value="1"/>
</dbReference>
<dbReference type="GO" id="GO:0019120">
    <property type="term" value="F:hydrolase activity, acting on acid halide bonds, in C-halide compounds"/>
    <property type="evidence" value="ECO:0007669"/>
    <property type="project" value="InterPro"/>
</dbReference>
<dbReference type="InterPro" id="IPR051540">
    <property type="entry name" value="S-2-haloacid_dehalogenase"/>
</dbReference>
<comment type="caution">
    <text evidence="2">The sequence shown here is derived from an EMBL/GenBank/DDBJ whole genome shotgun (WGS) entry which is preliminary data.</text>
</comment>
<dbReference type="Gene3D" id="1.10.150.750">
    <property type="match status" value="1"/>
</dbReference>
<dbReference type="NCBIfam" id="TIGR01493">
    <property type="entry name" value="HAD-SF-IA-v2"/>
    <property type="match status" value="1"/>
</dbReference>
<reference evidence="2" key="1">
    <citation type="submission" date="2021-07" db="EMBL/GenBank/DDBJ databases">
        <title>New genus and species of the family Alcaligenaceae.</title>
        <authorList>
            <person name="Hahn M.W."/>
        </authorList>
    </citation>
    <scope>NUCLEOTIDE SEQUENCE</scope>
    <source>
        <strain evidence="2">LF4-65</strain>
    </source>
</reference>
<gene>
    <name evidence="2" type="ORF">KZZ10_09875</name>
</gene>
<dbReference type="PANTHER" id="PTHR43316">
    <property type="entry name" value="HYDROLASE, HALOACID DELAHOGENASE-RELATED"/>
    <property type="match status" value="1"/>
</dbReference>
<dbReference type="InterPro" id="IPR006439">
    <property type="entry name" value="HAD-SF_hydro_IA"/>
</dbReference>
<accession>A0A953N8T6</accession>
<dbReference type="NCBIfam" id="TIGR01428">
    <property type="entry name" value="HAD_type_II"/>
    <property type="match status" value="1"/>
</dbReference>
<protein>
    <submittedName>
        <fullName evidence="2">Haloacid dehalogenase type II</fullName>
    </submittedName>
</protein>
<dbReference type="EMBL" id="JAHXRI010000007">
    <property type="protein sequence ID" value="MBZ1350951.1"/>
    <property type="molecule type" value="Genomic_DNA"/>
</dbReference>
<evidence type="ECO:0000313" key="3">
    <source>
        <dbReference type="Proteomes" id="UP000739565"/>
    </source>
</evidence>
<dbReference type="PRINTS" id="PR00413">
    <property type="entry name" value="HADHALOGNASE"/>
</dbReference>
<dbReference type="Pfam" id="PF00702">
    <property type="entry name" value="Hydrolase"/>
    <property type="match status" value="1"/>
</dbReference>
<dbReference type="Proteomes" id="UP000739565">
    <property type="component" value="Unassembled WGS sequence"/>
</dbReference>
<evidence type="ECO:0000256" key="1">
    <source>
        <dbReference type="ARBA" id="ARBA00022801"/>
    </source>
</evidence>
<dbReference type="SUPFAM" id="SSF56784">
    <property type="entry name" value="HAD-like"/>
    <property type="match status" value="1"/>
</dbReference>
<dbReference type="InterPro" id="IPR023214">
    <property type="entry name" value="HAD_sf"/>
</dbReference>
<evidence type="ECO:0000313" key="2">
    <source>
        <dbReference type="EMBL" id="MBZ1350951.1"/>
    </source>
</evidence>
<dbReference type="Gene3D" id="3.40.50.1000">
    <property type="entry name" value="HAD superfamily/HAD-like"/>
    <property type="match status" value="1"/>
</dbReference>
<name>A0A953N8T6_9BURK</name>
<proteinExistence type="predicted"/>